<name>A0A516PYJ7_9ACTN</name>
<gene>
    <name evidence="2" type="ORF">FOE78_10175</name>
</gene>
<dbReference type="CDD" id="cd02440">
    <property type="entry name" value="AdoMet_MTases"/>
    <property type="match status" value="1"/>
</dbReference>
<dbReference type="InterPro" id="IPR029063">
    <property type="entry name" value="SAM-dependent_MTases_sf"/>
</dbReference>
<evidence type="ECO:0000313" key="2">
    <source>
        <dbReference type="EMBL" id="QDP96222.1"/>
    </source>
</evidence>
<sequence>MSDTRPTLDQLRRDAKRLLNNARAGDLDAARRLDTDPQTAQLAAAQRVVAREHGFRSWPRLVRDLDRLRPASYRDLELRRVQRLTVCCFLPDGELIMVDTLDGFRIPTGAVEPGEDPILDSALRIPLQDAGFRRQGTHVAGVSTDGRHLLLWVDGARYYGNRPHREDARWWTGPSSEATELLRSQGDGTLAASVELADRARRELTDEQAVEDLRRLLDPSYLRAETAEGGSGFGGTPQEWRAAREQLCDAIESDGSFLDIGCANGLLMESVVAWSAERGHRMEPYGIDHSPALVDRARQRLPQWADRIWVGDALTWRHPDGLRFDVVAMIIDVIRPHRYPELIKHLLDQVVAPGGRLLLSRYSGGGELSGAEALRRCGYPVDGETSVPARGRLDDEPGAWVINR</sequence>
<dbReference type="AlphaFoldDB" id="A0A516PYJ7"/>
<dbReference type="Gene3D" id="3.40.50.150">
    <property type="entry name" value="Vaccinia Virus protein VP39"/>
    <property type="match status" value="1"/>
</dbReference>
<proteinExistence type="predicted"/>
<accession>A0A516PYJ7</accession>
<dbReference type="OrthoDB" id="9801609at2"/>
<evidence type="ECO:0000259" key="1">
    <source>
        <dbReference type="Pfam" id="PF13649"/>
    </source>
</evidence>
<organism evidence="2 3">
    <name type="scientific">Microlunatus elymi</name>
    <dbReference type="NCBI Taxonomy" id="2596828"/>
    <lineage>
        <taxon>Bacteria</taxon>
        <taxon>Bacillati</taxon>
        <taxon>Actinomycetota</taxon>
        <taxon>Actinomycetes</taxon>
        <taxon>Propionibacteriales</taxon>
        <taxon>Propionibacteriaceae</taxon>
        <taxon>Microlunatus</taxon>
    </lineage>
</organism>
<dbReference type="RefSeq" id="WP_143986188.1">
    <property type="nucleotide sequence ID" value="NZ_CP041692.1"/>
</dbReference>
<dbReference type="InterPro" id="IPR041698">
    <property type="entry name" value="Methyltransf_25"/>
</dbReference>
<dbReference type="EMBL" id="CP041692">
    <property type="protein sequence ID" value="QDP96222.1"/>
    <property type="molecule type" value="Genomic_DNA"/>
</dbReference>
<dbReference type="SUPFAM" id="SSF53335">
    <property type="entry name" value="S-adenosyl-L-methionine-dependent methyltransferases"/>
    <property type="match status" value="1"/>
</dbReference>
<keyword evidence="3" id="KW-1185">Reference proteome</keyword>
<dbReference type="KEGG" id="mik:FOE78_10175"/>
<dbReference type="GO" id="GO:0008168">
    <property type="term" value="F:methyltransferase activity"/>
    <property type="evidence" value="ECO:0007669"/>
    <property type="project" value="UniProtKB-KW"/>
</dbReference>
<feature type="domain" description="Methyltransferase" evidence="1">
    <location>
        <begin position="258"/>
        <end position="355"/>
    </location>
</feature>
<keyword evidence="2" id="KW-0808">Transferase</keyword>
<keyword evidence="2" id="KW-0489">Methyltransferase</keyword>
<dbReference type="Pfam" id="PF13649">
    <property type="entry name" value="Methyltransf_25"/>
    <property type="match status" value="1"/>
</dbReference>
<dbReference type="GO" id="GO:0032259">
    <property type="term" value="P:methylation"/>
    <property type="evidence" value="ECO:0007669"/>
    <property type="project" value="UniProtKB-KW"/>
</dbReference>
<protein>
    <submittedName>
        <fullName evidence="2">Class I SAM-dependent methyltransferase</fullName>
    </submittedName>
</protein>
<evidence type="ECO:0000313" key="3">
    <source>
        <dbReference type="Proteomes" id="UP000319263"/>
    </source>
</evidence>
<reference evidence="2 3" key="1">
    <citation type="submission" date="2019-07" db="EMBL/GenBank/DDBJ databases">
        <title>Microlunatus dokdonensis sp. nov. isolated from the rhizospheric soil of the wild plant Elymus tsukushiensis.</title>
        <authorList>
            <person name="Ghim S.-Y."/>
            <person name="Hwang Y.-J."/>
            <person name="Son J.-S."/>
            <person name="Shin J.-H."/>
        </authorList>
    </citation>
    <scope>NUCLEOTIDE SEQUENCE [LARGE SCALE GENOMIC DNA]</scope>
    <source>
        <strain evidence="2 3">KUDC0627</strain>
    </source>
</reference>
<dbReference type="Proteomes" id="UP000319263">
    <property type="component" value="Chromosome"/>
</dbReference>